<dbReference type="AlphaFoldDB" id="A0A1S3ZT52"/>
<feature type="region of interest" description="Disordered" evidence="3">
    <location>
        <begin position="116"/>
        <end position="144"/>
    </location>
</feature>
<dbReference type="SMART" id="SM00298">
    <property type="entry name" value="CHROMO"/>
    <property type="match status" value="1"/>
</dbReference>
<dbReference type="SMR" id="A0A1S3ZT52"/>
<dbReference type="Pfam" id="PF00385">
    <property type="entry name" value="Chromo"/>
    <property type="match status" value="1"/>
</dbReference>
<evidence type="ECO:0000256" key="2">
    <source>
        <dbReference type="ARBA" id="ARBA00023242"/>
    </source>
</evidence>
<comment type="subcellular location">
    <subcellularLocation>
        <location evidence="1">Nucleus</location>
    </subcellularLocation>
</comment>
<gene>
    <name evidence="5" type="primary">LOC107790093</name>
</gene>
<proteinExistence type="predicted"/>
<protein>
    <submittedName>
        <fullName evidence="5">Heterochromatin protein 1-like</fullName>
    </submittedName>
</protein>
<dbReference type="InterPro" id="IPR016197">
    <property type="entry name" value="Chromo-like_dom_sf"/>
</dbReference>
<dbReference type="RefSeq" id="XP_016467478.1">
    <property type="nucleotide sequence ID" value="XM_016611992.1"/>
</dbReference>
<dbReference type="InterPro" id="IPR023780">
    <property type="entry name" value="Chromo_domain"/>
</dbReference>
<reference evidence="5" key="1">
    <citation type="submission" date="2025-08" db="UniProtKB">
        <authorList>
            <consortium name="RefSeq"/>
        </authorList>
    </citation>
    <scope>IDENTIFICATION</scope>
</reference>
<organism evidence="5">
    <name type="scientific">Nicotiana tabacum</name>
    <name type="common">Common tobacco</name>
    <dbReference type="NCBI Taxonomy" id="4097"/>
    <lineage>
        <taxon>Eukaryota</taxon>
        <taxon>Viridiplantae</taxon>
        <taxon>Streptophyta</taxon>
        <taxon>Embryophyta</taxon>
        <taxon>Tracheophyta</taxon>
        <taxon>Spermatophyta</taxon>
        <taxon>Magnoliopsida</taxon>
        <taxon>eudicotyledons</taxon>
        <taxon>Gunneridae</taxon>
        <taxon>Pentapetalae</taxon>
        <taxon>asterids</taxon>
        <taxon>lamiids</taxon>
        <taxon>Solanales</taxon>
        <taxon>Solanaceae</taxon>
        <taxon>Nicotianoideae</taxon>
        <taxon>Nicotianeae</taxon>
        <taxon>Nicotiana</taxon>
    </lineage>
</organism>
<evidence type="ECO:0000259" key="4">
    <source>
        <dbReference type="PROSITE" id="PS50013"/>
    </source>
</evidence>
<evidence type="ECO:0000256" key="3">
    <source>
        <dbReference type="SAM" id="MobiDB-lite"/>
    </source>
</evidence>
<dbReference type="InterPro" id="IPR000953">
    <property type="entry name" value="Chromo/chromo_shadow_dom"/>
</dbReference>
<dbReference type="KEGG" id="nta:107790093"/>
<name>A0A1S3ZT52_TOBAC</name>
<sequence>MEDPSLSQLTIPSIRGPNSTGKRRVEDILDDRVICASRKDHQEFLVKWQGCDAEENTWERGTNLKAYTSLIKDYLASKAPRTSPTQRHGRPRGLAVPSDKRAYAYVTLPIALASAQPQTDANSVAHADSDAKDKVAANGSAAAL</sequence>
<evidence type="ECO:0000313" key="5">
    <source>
        <dbReference type="RefSeq" id="XP_016467478.1"/>
    </source>
</evidence>
<evidence type="ECO:0000256" key="1">
    <source>
        <dbReference type="ARBA" id="ARBA00004123"/>
    </source>
</evidence>
<keyword evidence="2" id="KW-0539">Nucleus</keyword>
<dbReference type="PaxDb" id="4097-A0A1S3ZT52"/>
<dbReference type="SUPFAM" id="SSF54160">
    <property type="entry name" value="Chromo domain-like"/>
    <property type="match status" value="1"/>
</dbReference>
<feature type="region of interest" description="Disordered" evidence="3">
    <location>
        <begin position="1"/>
        <end position="23"/>
    </location>
</feature>
<feature type="compositionally biased region" description="Polar residues" evidence="3">
    <location>
        <begin position="1"/>
        <end position="20"/>
    </location>
</feature>
<dbReference type="OrthoDB" id="1722900at2759"/>
<dbReference type="InterPro" id="IPR051219">
    <property type="entry name" value="Heterochromatin_chromo-domain"/>
</dbReference>
<accession>A0A1S3ZT52</accession>
<feature type="domain" description="Chromo" evidence="4">
    <location>
        <begin position="23"/>
        <end position="86"/>
    </location>
</feature>
<dbReference type="PANTHER" id="PTHR22812">
    <property type="entry name" value="CHROMOBOX PROTEIN"/>
    <property type="match status" value="1"/>
</dbReference>
<dbReference type="CDD" id="cd00024">
    <property type="entry name" value="CD_CSD"/>
    <property type="match status" value="1"/>
</dbReference>
<dbReference type="PROSITE" id="PS50013">
    <property type="entry name" value="CHROMO_2"/>
    <property type="match status" value="1"/>
</dbReference>
<dbReference type="Gene3D" id="2.40.50.40">
    <property type="match status" value="1"/>
</dbReference>
<dbReference type="GO" id="GO:0005634">
    <property type="term" value="C:nucleus"/>
    <property type="evidence" value="ECO:0007669"/>
    <property type="project" value="UniProtKB-SubCell"/>
</dbReference>